<reference evidence="2" key="1">
    <citation type="submission" date="2021-07" db="EMBL/GenBank/DDBJ databases">
        <authorList>
            <person name="Durling M."/>
        </authorList>
    </citation>
    <scope>NUCLEOTIDE SEQUENCE</scope>
</reference>
<keyword evidence="1" id="KW-0472">Membrane</keyword>
<dbReference type="EMBL" id="CAJVRM010000106">
    <property type="protein sequence ID" value="CAG8974484.1"/>
    <property type="molecule type" value="Genomic_DNA"/>
</dbReference>
<keyword evidence="1" id="KW-1133">Transmembrane helix</keyword>
<dbReference type="OrthoDB" id="10286973at2759"/>
<gene>
    <name evidence="2" type="ORF">HYALB_00011634</name>
</gene>
<evidence type="ECO:0000313" key="3">
    <source>
        <dbReference type="Proteomes" id="UP000701801"/>
    </source>
</evidence>
<dbReference type="Proteomes" id="UP000701801">
    <property type="component" value="Unassembled WGS sequence"/>
</dbReference>
<keyword evidence="3" id="KW-1185">Reference proteome</keyword>
<comment type="caution">
    <text evidence="2">The sequence shown here is derived from an EMBL/GenBank/DDBJ whole genome shotgun (WGS) entry which is preliminary data.</text>
</comment>
<protein>
    <submittedName>
        <fullName evidence="2">Uncharacterized protein</fullName>
    </submittedName>
</protein>
<feature type="transmembrane region" description="Helical" evidence="1">
    <location>
        <begin position="51"/>
        <end position="84"/>
    </location>
</feature>
<sequence>MSFPMVLVYLEKNALQKFLNSTAACIDSAYTTATNLAHLPNQPFGNFIINWALYFLATLVWAAIVIVVLTAYIVIPLFGVTWAFKYCIEGRLRTGDSWFTRENWGNDRGKLVGYENEKGELRKVIVEGC</sequence>
<evidence type="ECO:0000256" key="1">
    <source>
        <dbReference type="SAM" id="Phobius"/>
    </source>
</evidence>
<keyword evidence="1" id="KW-0812">Transmembrane</keyword>
<proteinExistence type="predicted"/>
<organism evidence="2 3">
    <name type="scientific">Hymenoscyphus albidus</name>
    <dbReference type="NCBI Taxonomy" id="595503"/>
    <lineage>
        <taxon>Eukaryota</taxon>
        <taxon>Fungi</taxon>
        <taxon>Dikarya</taxon>
        <taxon>Ascomycota</taxon>
        <taxon>Pezizomycotina</taxon>
        <taxon>Leotiomycetes</taxon>
        <taxon>Helotiales</taxon>
        <taxon>Helotiaceae</taxon>
        <taxon>Hymenoscyphus</taxon>
    </lineage>
</organism>
<accession>A0A9N9LLE4</accession>
<evidence type="ECO:0000313" key="2">
    <source>
        <dbReference type="EMBL" id="CAG8974484.1"/>
    </source>
</evidence>
<dbReference type="AlphaFoldDB" id="A0A9N9LLE4"/>
<name>A0A9N9LLE4_9HELO</name>